<sequence length="140" mass="15364">MKFIVLCIGLVICACNFSFGQQQGNLKILNHQQPSDSLYNVLEQTVEGTNRGGLNVSGWIFDRPPRPNDTSTESGKIIFEISVNKEGKIIACKALESSVSKNLMRLYRDAVVKSRLKPSTPGFKPEASATGTVTFIIKSQ</sequence>
<dbReference type="Proteomes" id="UP001596161">
    <property type="component" value="Unassembled WGS sequence"/>
</dbReference>
<evidence type="ECO:0000259" key="2">
    <source>
        <dbReference type="PROSITE" id="PS52015"/>
    </source>
</evidence>
<dbReference type="RefSeq" id="WP_378016476.1">
    <property type="nucleotide sequence ID" value="NZ_JBHSKT010000003.1"/>
</dbReference>
<keyword evidence="1" id="KW-0732">Signal</keyword>
<comment type="caution">
    <text evidence="3">The sequence shown here is derived from an EMBL/GenBank/DDBJ whole genome shotgun (WGS) entry which is preliminary data.</text>
</comment>
<feature type="chain" id="PRO_5046674486" description="TonB C-terminal domain-containing protein" evidence="1">
    <location>
        <begin position="21"/>
        <end position="140"/>
    </location>
</feature>
<reference evidence="4" key="1">
    <citation type="journal article" date="2019" name="Int. J. Syst. Evol. Microbiol.">
        <title>The Global Catalogue of Microorganisms (GCM) 10K type strain sequencing project: providing services to taxonomists for standard genome sequencing and annotation.</title>
        <authorList>
            <consortium name="The Broad Institute Genomics Platform"/>
            <consortium name="The Broad Institute Genome Sequencing Center for Infectious Disease"/>
            <person name="Wu L."/>
            <person name="Ma J."/>
        </authorList>
    </citation>
    <scope>NUCLEOTIDE SEQUENCE [LARGE SCALE GENOMIC DNA]</scope>
    <source>
        <strain evidence="4">KACC 12602</strain>
    </source>
</reference>
<evidence type="ECO:0000256" key="1">
    <source>
        <dbReference type="SAM" id="SignalP"/>
    </source>
</evidence>
<proteinExistence type="predicted"/>
<dbReference type="InterPro" id="IPR037682">
    <property type="entry name" value="TonB_C"/>
</dbReference>
<dbReference type="EMBL" id="JBHSKT010000003">
    <property type="protein sequence ID" value="MFC5270103.1"/>
    <property type="molecule type" value="Genomic_DNA"/>
</dbReference>
<organism evidence="3 4">
    <name type="scientific">Adhaeribacter terreus</name>
    <dbReference type="NCBI Taxonomy" id="529703"/>
    <lineage>
        <taxon>Bacteria</taxon>
        <taxon>Pseudomonadati</taxon>
        <taxon>Bacteroidota</taxon>
        <taxon>Cytophagia</taxon>
        <taxon>Cytophagales</taxon>
        <taxon>Hymenobacteraceae</taxon>
        <taxon>Adhaeribacter</taxon>
    </lineage>
</organism>
<accession>A0ABW0EA37</accession>
<name>A0ABW0EA37_9BACT</name>
<protein>
    <recommendedName>
        <fullName evidence="2">TonB C-terminal domain-containing protein</fullName>
    </recommendedName>
</protein>
<evidence type="ECO:0000313" key="3">
    <source>
        <dbReference type="EMBL" id="MFC5270103.1"/>
    </source>
</evidence>
<dbReference type="PROSITE" id="PS51257">
    <property type="entry name" value="PROKAR_LIPOPROTEIN"/>
    <property type="match status" value="1"/>
</dbReference>
<feature type="signal peptide" evidence="1">
    <location>
        <begin position="1"/>
        <end position="20"/>
    </location>
</feature>
<dbReference type="PROSITE" id="PS52015">
    <property type="entry name" value="TONB_CTD"/>
    <property type="match status" value="1"/>
</dbReference>
<gene>
    <name evidence="3" type="ORF">ACFPIB_05750</name>
</gene>
<feature type="domain" description="TonB C-terminal" evidence="2">
    <location>
        <begin position="49"/>
        <end position="140"/>
    </location>
</feature>
<evidence type="ECO:0000313" key="4">
    <source>
        <dbReference type="Proteomes" id="UP001596161"/>
    </source>
</evidence>
<dbReference type="SUPFAM" id="SSF74653">
    <property type="entry name" value="TolA/TonB C-terminal domain"/>
    <property type="match status" value="1"/>
</dbReference>
<keyword evidence="4" id="KW-1185">Reference proteome</keyword>